<dbReference type="PROSITE" id="PS50943">
    <property type="entry name" value="HTH_CROC1"/>
    <property type="match status" value="1"/>
</dbReference>
<reference evidence="3" key="1">
    <citation type="journal article" date="2015" name="Nature">
        <title>Complex archaea that bridge the gap between prokaryotes and eukaryotes.</title>
        <authorList>
            <person name="Spang A."/>
            <person name="Saw J.H."/>
            <person name="Jorgensen S.L."/>
            <person name="Zaremba-Niedzwiedzka K."/>
            <person name="Martijn J."/>
            <person name="Lind A.E."/>
            <person name="van Eijk R."/>
            <person name="Schleper C."/>
            <person name="Guy L."/>
            <person name="Ettema T.J."/>
        </authorList>
    </citation>
    <scope>NUCLEOTIDE SEQUENCE</scope>
</reference>
<feature type="domain" description="HTH cro/C1-type" evidence="2">
    <location>
        <begin position="10"/>
        <end position="64"/>
    </location>
</feature>
<keyword evidence="1" id="KW-0238">DNA-binding</keyword>
<dbReference type="Pfam" id="PF13560">
    <property type="entry name" value="HTH_31"/>
    <property type="match status" value="1"/>
</dbReference>
<comment type="caution">
    <text evidence="3">The sequence shown here is derived from an EMBL/GenBank/DDBJ whole genome shotgun (WGS) entry which is preliminary data.</text>
</comment>
<evidence type="ECO:0000259" key="2">
    <source>
        <dbReference type="PROSITE" id="PS50943"/>
    </source>
</evidence>
<dbReference type="SUPFAM" id="SSF47413">
    <property type="entry name" value="lambda repressor-like DNA-binding domains"/>
    <property type="match status" value="1"/>
</dbReference>
<name>A0A0F8YA22_9ZZZZ</name>
<dbReference type="PANTHER" id="PTHR46797">
    <property type="entry name" value="HTH-TYPE TRANSCRIPTIONAL REGULATOR"/>
    <property type="match status" value="1"/>
</dbReference>
<proteinExistence type="predicted"/>
<accession>A0A0F8YA22</accession>
<evidence type="ECO:0000313" key="3">
    <source>
        <dbReference type="EMBL" id="KKK70520.1"/>
    </source>
</evidence>
<dbReference type="GO" id="GO:0003700">
    <property type="term" value="F:DNA-binding transcription factor activity"/>
    <property type="evidence" value="ECO:0007669"/>
    <property type="project" value="TreeGrafter"/>
</dbReference>
<dbReference type="Gene3D" id="1.10.260.40">
    <property type="entry name" value="lambda repressor-like DNA-binding domains"/>
    <property type="match status" value="1"/>
</dbReference>
<dbReference type="GO" id="GO:0003677">
    <property type="term" value="F:DNA binding"/>
    <property type="evidence" value="ECO:0007669"/>
    <property type="project" value="UniProtKB-KW"/>
</dbReference>
<dbReference type="EMBL" id="LAZR01058153">
    <property type="protein sequence ID" value="KKK70520.1"/>
    <property type="molecule type" value="Genomic_DNA"/>
</dbReference>
<dbReference type="PANTHER" id="PTHR46797:SF1">
    <property type="entry name" value="METHYLPHOSPHONATE SYNTHASE"/>
    <property type="match status" value="1"/>
</dbReference>
<dbReference type="InterPro" id="IPR010982">
    <property type="entry name" value="Lambda_DNA-bd_dom_sf"/>
</dbReference>
<dbReference type="GO" id="GO:0005829">
    <property type="term" value="C:cytosol"/>
    <property type="evidence" value="ECO:0007669"/>
    <property type="project" value="TreeGrafter"/>
</dbReference>
<dbReference type="AlphaFoldDB" id="A0A0F8YA22"/>
<organism evidence="3">
    <name type="scientific">marine sediment metagenome</name>
    <dbReference type="NCBI Taxonomy" id="412755"/>
    <lineage>
        <taxon>unclassified sequences</taxon>
        <taxon>metagenomes</taxon>
        <taxon>ecological metagenomes</taxon>
    </lineage>
</organism>
<dbReference type="CDD" id="cd00093">
    <property type="entry name" value="HTH_XRE"/>
    <property type="match status" value="1"/>
</dbReference>
<sequence>MRKGPVGNRIRRARQNVGLTQAALAARLGRDRVSVANYELGRVQVPGDVLARIAKTLHVTSDYLLGLGKDGRAA</sequence>
<dbReference type="InterPro" id="IPR050807">
    <property type="entry name" value="TransReg_Diox_bact_type"/>
</dbReference>
<dbReference type="SMART" id="SM00530">
    <property type="entry name" value="HTH_XRE"/>
    <property type="match status" value="1"/>
</dbReference>
<protein>
    <recommendedName>
        <fullName evidence="2">HTH cro/C1-type domain-containing protein</fullName>
    </recommendedName>
</protein>
<gene>
    <name evidence="3" type="ORF">LCGC14_2923150</name>
</gene>
<dbReference type="InterPro" id="IPR001387">
    <property type="entry name" value="Cro/C1-type_HTH"/>
</dbReference>
<evidence type="ECO:0000256" key="1">
    <source>
        <dbReference type="ARBA" id="ARBA00023125"/>
    </source>
</evidence>